<protein>
    <recommendedName>
        <fullName evidence="3">Cytochrome c-552/4 domain-containing protein</fullName>
    </recommendedName>
</protein>
<dbReference type="Pfam" id="PF13435">
    <property type="entry name" value="Cytochrome_C554"/>
    <property type="match status" value="1"/>
</dbReference>
<keyword evidence="5" id="KW-1185">Reference proteome</keyword>
<dbReference type="OrthoDB" id="9814800at2"/>
<organism evidence="4 5">
    <name type="scientific">Desulfosudis oleivorans (strain DSM 6200 / JCM 39069 / Hxd3)</name>
    <name type="common">Desulfococcus oleovorans</name>
    <dbReference type="NCBI Taxonomy" id="96561"/>
    <lineage>
        <taxon>Bacteria</taxon>
        <taxon>Pseudomonadati</taxon>
        <taxon>Thermodesulfobacteriota</taxon>
        <taxon>Desulfobacteria</taxon>
        <taxon>Desulfobacterales</taxon>
        <taxon>Desulfosudaceae</taxon>
        <taxon>Desulfosudis</taxon>
    </lineage>
</organism>
<dbReference type="AlphaFoldDB" id="A8ZTV8"/>
<dbReference type="RefSeq" id="WP_012175503.1">
    <property type="nucleotide sequence ID" value="NC_009943.1"/>
</dbReference>
<dbReference type="STRING" id="96561.Dole_2087"/>
<evidence type="ECO:0000313" key="5">
    <source>
        <dbReference type="Proteomes" id="UP000008561"/>
    </source>
</evidence>
<gene>
    <name evidence="4" type="ordered locus">Dole_2087</name>
</gene>
<evidence type="ECO:0000313" key="4">
    <source>
        <dbReference type="EMBL" id="ABW67891.1"/>
    </source>
</evidence>
<dbReference type="InterPro" id="IPR036280">
    <property type="entry name" value="Multihaem_cyt_sf"/>
</dbReference>
<dbReference type="Proteomes" id="UP000008561">
    <property type="component" value="Chromosome"/>
</dbReference>
<dbReference type="Gene3D" id="1.10.1130.10">
    <property type="entry name" value="Flavocytochrome C3, Chain A"/>
    <property type="match status" value="1"/>
</dbReference>
<keyword evidence="2" id="KW-0732">Signal</keyword>
<dbReference type="InterPro" id="IPR023155">
    <property type="entry name" value="Cyt_c-552/4"/>
</dbReference>
<sequence>MKNHFLVVCVWLTVCLAPVCAPAGQSFEVSQFISPDTCSGCHSDIYAQWKNSMHGLAHKDPIYQKVAKFFLTGLTDPGEVEESESCVKCHTPVGVVSGFPKKTSDDWSKTPEIATHGIQCDFCHSAVSAEKMYNNGMVLSPGNGEADPGIKRGPIKDPVPEFHEAEFSEFHTGAEICGTCHNVKHVAFGTDLETTYDEWAAGPYNSDDPAKRVVCQECHMRQKPGLPATGSTPRPDNPGYASDIGPERDHVYTHYFVGANNFVPQQFGDTEKTAMAVERLTHAATLTLDTTGIKKGRLTVTVSNTGAGHKLPTGLTNARQMWLEVTVKSKKDGQVLYASGALNADGYVADSATVYHTIFGDGKGKPVDNISLAREILTDQRIPPGQAVTETFKLPAKTPCKDVVVSVRLQYRICSQKLLDLVLGKGALSVPVVTMAQIETSL</sequence>
<accession>A8ZTV8</accession>
<feature type="chain" id="PRO_5002734850" description="Cytochrome c-552/4 domain-containing protein" evidence="2">
    <location>
        <begin position="24"/>
        <end position="442"/>
    </location>
</feature>
<dbReference type="KEGG" id="dol:Dole_2087"/>
<dbReference type="HOGENOM" id="CLU_032391_0_0_7"/>
<feature type="domain" description="Cytochrome c-552/4" evidence="3">
    <location>
        <begin position="37"/>
        <end position="125"/>
    </location>
</feature>
<dbReference type="EMBL" id="CP000859">
    <property type="protein sequence ID" value="ABW67891.1"/>
    <property type="molecule type" value="Genomic_DNA"/>
</dbReference>
<feature type="signal peptide" evidence="2">
    <location>
        <begin position="1"/>
        <end position="23"/>
    </location>
</feature>
<feature type="region of interest" description="Disordered" evidence="1">
    <location>
        <begin position="223"/>
        <end position="244"/>
    </location>
</feature>
<reference evidence="4 5" key="1">
    <citation type="submission" date="2007-10" db="EMBL/GenBank/DDBJ databases">
        <title>Complete sequence of Desulfococcus oleovorans Hxd3.</title>
        <authorList>
            <consortium name="US DOE Joint Genome Institute"/>
            <person name="Copeland A."/>
            <person name="Lucas S."/>
            <person name="Lapidus A."/>
            <person name="Barry K."/>
            <person name="Glavina del Rio T."/>
            <person name="Dalin E."/>
            <person name="Tice H."/>
            <person name="Pitluck S."/>
            <person name="Kiss H."/>
            <person name="Brettin T."/>
            <person name="Bruce D."/>
            <person name="Detter J.C."/>
            <person name="Han C."/>
            <person name="Schmutz J."/>
            <person name="Larimer F."/>
            <person name="Land M."/>
            <person name="Hauser L."/>
            <person name="Kyrpides N."/>
            <person name="Kim E."/>
            <person name="Wawrik B."/>
            <person name="Richardson P."/>
        </authorList>
    </citation>
    <scope>NUCLEOTIDE SEQUENCE [LARGE SCALE GENOMIC DNA]</scope>
    <source>
        <strain evidence="5">DSM 6200 / JCM 39069 / Hxd3</strain>
    </source>
</reference>
<dbReference type="eggNOG" id="COG4885">
    <property type="taxonomic scope" value="Bacteria"/>
</dbReference>
<evidence type="ECO:0000256" key="1">
    <source>
        <dbReference type="SAM" id="MobiDB-lite"/>
    </source>
</evidence>
<name>A8ZTV8_DESOH</name>
<proteinExistence type="predicted"/>
<evidence type="ECO:0000256" key="2">
    <source>
        <dbReference type="SAM" id="SignalP"/>
    </source>
</evidence>
<evidence type="ECO:0000259" key="3">
    <source>
        <dbReference type="Pfam" id="PF13435"/>
    </source>
</evidence>
<dbReference type="SUPFAM" id="SSF48695">
    <property type="entry name" value="Multiheme cytochromes"/>
    <property type="match status" value="1"/>
</dbReference>